<evidence type="ECO:0000313" key="2">
    <source>
        <dbReference type="Proteomes" id="UP000827092"/>
    </source>
</evidence>
<keyword evidence="2" id="KW-1185">Reference proteome</keyword>
<sequence>MVAVRCGKAIGGSHSSLSWSVCHLLDGERVTTSFFVIVSSQQKRLHHTEQITAACNWRAGMGRDRTQRCSYICSRLLREVFVAA</sequence>
<proteinExistence type="predicted"/>
<gene>
    <name evidence="1" type="ORF">JTE90_007475</name>
</gene>
<reference evidence="1 2" key="1">
    <citation type="journal article" date="2022" name="Nat. Ecol. Evol.">
        <title>A masculinizing supergene underlies an exaggerated male reproductive morph in a spider.</title>
        <authorList>
            <person name="Hendrickx F."/>
            <person name="De Corte Z."/>
            <person name="Sonet G."/>
            <person name="Van Belleghem S.M."/>
            <person name="Kostlbacher S."/>
            <person name="Vangestel C."/>
        </authorList>
    </citation>
    <scope>NUCLEOTIDE SEQUENCE [LARGE SCALE GENOMIC DNA]</scope>
    <source>
        <strain evidence="1">W744_W776</strain>
    </source>
</reference>
<evidence type="ECO:0000313" key="1">
    <source>
        <dbReference type="EMBL" id="KAG8180522.1"/>
    </source>
</evidence>
<name>A0AAV6U7H3_9ARAC</name>
<comment type="caution">
    <text evidence="1">The sequence shown here is derived from an EMBL/GenBank/DDBJ whole genome shotgun (WGS) entry which is preliminary data.</text>
</comment>
<organism evidence="1 2">
    <name type="scientific">Oedothorax gibbosus</name>
    <dbReference type="NCBI Taxonomy" id="931172"/>
    <lineage>
        <taxon>Eukaryota</taxon>
        <taxon>Metazoa</taxon>
        <taxon>Ecdysozoa</taxon>
        <taxon>Arthropoda</taxon>
        <taxon>Chelicerata</taxon>
        <taxon>Arachnida</taxon>
        <taxon>Araneae</taxon>
        <taxon>Araneomorphae</taxon>
        <taxon>Entelegynae</taxon>
        <taxon>Araneoidea</taxon>
        <taxon>Linyphiidae</taxon>
        <taxon>Erigoninae</taxon>
        <taxon>Oedothorax</taxon>
    </lineage>
</organism>
<dbReference type="EMBL" id="JAFNEN010000560">
    <property type="protein sequence ID" value="KAG8180522.1"/>
    <property type="molecule type" value="Genomic_DNA"/>
</dbReference>
<accession>A0AAV6U7H3</accession>
<protein>
    <submittedName>
        <fullName evidence="1">Uncharacterized protein</fullName>
    </submittedName>
</protein>
<dbReference type="Proteomes" id="UP000827092">
    <property type="component" value="Unassembled WGS sequence"/>
</dbReference>
<dbReference type="AlphaFoldDB" id="A0AAV6U7H3"/>